<dbReference type="EMBL" id="NUTL01000037">
    <property type="protein sequence ID" value="PHE99933.1"/>
    <property type="molecule type" value="Genomic_DNA"/>
</dbReference>
<evidence type="ECO:0000313" key="1">
    <source>
        <dbReference type="EMBL" id="PHE99933.1"/>
    </source>
</evidence>
<comment type="caution">
    <text evidence="1">The sequence shown here is derived from an EMBL/GenBank/DDBJ whole genome shotgun (WGS) entry which is preliminary data.</text>
</comment>
<dbReference type="Proteomes" id="UP000221918">
    <property type="component" value="Unassembled WGS sequence"/>
</dbReference>
<name>A0ABD6T9C9_9BACI</name>
<accession>A0ABD6T9C9</accession>
<dbReference type="AlphaFoldDB" id="A0ABD6T9C9"/>
<organism evidence="1 2">
    <name type="scientific">Bacillus pseudomycoides</name>
    <dbReference type="NCBI Taxonomy" id="64104"/>
    <lineage>
        <taxon>Bacteria</taxon>
        <taxon>Bacillati</taxon>
        <taxon>Bacillota</taxon>
        <taxon>Bacilli</taxon>
        <taxon>Bacillales</taxon>
        <taxon>Bacillaceae</taxon>
        <taxon>Bacillus</taxon>
        <taxon>Bacillus cereus group</taxon>
    </lineage>
</organism>
<sequence length="75" mass="8888">MIRNENIHSFRCEKLHGEGADHEDMANCIKTILEVDAQPFMEKVMETYDQYKYEEELTEEQYIKELGNAIAEVFQ</sequence>
<proteinExistence type="predicted"/>
<evidence type="ECO:0000313" key="2">
    <source>
        <dbReference type="Proteomes" id="UP000221918"/>
    </source>
</evidence>
<protein>
    <submittedName>
        <fullName evidence="1">Uncharacterized protein</fullName>
    </submittedName>
</protein>
<reference evidence="1 2" key="1">
    <citation type="submission" date="2017-09" db="EMBL/GenBank/DDBJ databases">
        <title>Large-scale bioinformatics analysis of Bacillus genomes uncovers conserved roles of natural products in bacterial physiology.</title>
        <authorList>
            <consortium name="Agbiome Team Llc"/>
            <person name="Bleich R.M."/>
            <person name="Grubbs K.J."/>
            <person name="Santa Maria K.C."/>
            <person name="Allen S.E."/>
            <person name="Farag S."/>
            <person name="Shank E.A."/>
            <person name="Bowers A."/>
        </authorList>
    </citation>
    <scope>NUCLEOTIDE SEQUENCE [LARGE SCALE GENOMIC DNA]</scope>
    <source>
        <strain evidence="1 2">AFS037265</strain>
    </source>
</reference>
<gene>
    <name evidence="1" type="ORF">COF81_09445</name>
</gene>